<evidence type="ECO:0000313" key="2">
    <source>
        <dbReference type="EMBL" id="TCU37915.1"/>
    </source>
</evidence>
<sequence>MRWSVRGRTAKEYLMSTTKDNLVAWLRDAHAMEEQAETMLKAQYERIENYPDLKARIGEHLEETRQQAKSLESCLNRIGGGSSTIKDMAGKVTAFGQSLGGLFVSDEIVKGSLASYTFEHFEIASYRILIAAAEFAGDQQTRAVCEGILKEEIAMAKWLEDNLPVVTEAYLKRAEAEVTAKR</sequence>
<organism evidence="1 4">
    <name type="scientific">Rhizobium azibense</name>
    <dbReference type="NCBI Taxonomy" id="1136135"/>
    <lineage>
        <taxon>Bacteria</taxon>
        <taxon>Pseudomonadati</taxon>
        <taxon>Pseudomonadota</taxon>
        <taxon>Alphaproteobacteria</taxon>
        <taxon>Hyphomicrobiales</taxon>
        <taxon>Rhizobiaceae</taxon>
        <taxon>Rhizobium/Agrobacterium group</taxon>
        <taxon>Rhizobium</taxon>
    </lineage>
</organism>
<dbReference type="AlphaFoldDB" id="A0A4R3R2N8"/>
<evidence type="ECO:0000313" key="4">
    <source>
        <dbReference type="Proteomes" id="UP000295547"/>
    </source>
</evidence>
<proteinExistence type="predicted"/>
<evidence type="ECO:0000313" key="3">
    <source>
        <dbReference type="Proteomes" id="UP000295507"/>
    </source>
</evidence>
<dbReference type="InterPro" id="IPR010287">
    <property type="entry name" value="DUF892_YciF-like"/>
</dbReference>
<gene>
    <name evidence="2" type="ORF">EV129_105232</name>
    <name evidence="1" type="ORF">EV130_102454</name>
</gene>
<dbReference type="SUPFAM" id="SSF47240">
    <property type="entry name" value="Ferritin-like"/>
    <property type="match status" value="1"/>
</dbReference>
<dbReference type="CDD" id="cd00657">
    <property type="entry name" value="Ferritin_like"/>
    <property type="match status" value="1"/>
</dbReference>
<accession>A0A4R3R2N8</accession>
<dbReference type="InterPro" id="IPR012347">
    <property type="entry name" value="Ferritin-like"/>
</dbReference>
<dbReference type="Proteomes" id="UP000295547">
    <property type="component" value="Unassembled WGS sequence"/>
</dbReference>
<dbReference type="Gene3D" id="1.20.1260.10">
    <property type="match status" value="1"/>
</dbReference>
<comment type="caution">
    <text evidence="1">The sequence shown here is derived from an EMBL/GenBank/DDBJ whole genome shotgun (WGS) entry which is preliminary data.</text>
</comment>
<reference evidence="3 4" key="1">
    <citation type="submission" date="2019-03" db="EMBL/GenBank/DDBJ databases">
        <title>Genomic Encyclopedia of Type Strains, Phase IV (KMG-V): Genome sequencing to study the core and pangenomes of soil and plant-associated prokaryotes.</title>
        <authorList>
            <person name="Whitman W."/>
        </authorList>
    </citation>
    <scope>NUCLEOTIDE SEQUENCE [LARGE SCALE GENOMIC DNA]</scope>
    <source>
        <strain evidence="1 4">Gr42</strain>
        <strain evidence="2 3">IE4868</strain>
    </source>
</reference>
<dbReference type="Pfam" id="PF05974">
    <property type="entry name" value="DUF892"/>
    <property type="match status" value="1"/>
</dbReference>
<dbReference type="InterPro" id="IPR009078">
    <property type="entry name" value="Ferritin-like_SF"/>
</dbReference>
<evidence type="ECO:0000313" key="1">
    <source>
        <dbReference type="EMBL" id="TCU29273.1"/>
    </source>
</evidence>
<name>A0A4R3R2N8_9HYPH</name>
<dbReference type="EMBL" id="SMBJ01000002">
    <property type="protein sequence ID" value="TCU29273.1"/>
    <property type="molecule type" value="Genomic_DNA"/>
</dbReference>
<dbReference type="Proteomes" id="UP000295507">
    <property type="component" value="Unassembled WGS sequence"/>
</dbReference>
<protein>
    <submittedName>
        <fullName evidence="1">Ferritin-like metal-binding protein YciE</fullName>
    </submittedName>
</protein>
<dbReference type="EMBL" id="SMBK01000005">
    <property type="protein sequence ID" value="TCU37915.1"/>
    <property type="molecule type" value="Genomic_DNA"/>
</dbReference>
<keyword evidence="4" id="KW-1185">Reference proteome</keyword>